<comment type="caution">
    <text evidence="2">The sequence shown here is derived from an EMBL/GenBank/DDBJ whole genome shotgun (WGS) entry which is preliminary data.</text>
</comment>
<sequence length="381" mass="42618">MQITKLPQSISEHYIPSYISLEDKTILSIDNVMATKDKKKARKIREKKRGVLNRFRKLSKEQTNEAKYTEERTEVQPPTSPDMGSPSFSLEARIATTEEFFLSIDWCAPIVIHDNRRDRRHSLMDLSPRSLDEAEAILEGSVIEANDVSDDVGCWCSTVLKFSNPVIDSLLDLPVKPLSTRKIFYQFNETFNDYSLIQASTSEIVEEAPTEDYSSLTTKSLNDPAVVFYQSRSLKSRLASTEQHDVIESIPKADPMDLKSVLREKLSSTLLSRTPKSPPPLSSPNFNIEDFVRQNLNAHHRSSQGSTIENNAPEQLNPVLLTPDNGGLPSPVLGCVWSDSPPRWAVSSEFWTLYRSIDSSLANILANTSKDGNSSAGIPDV</sequence>
<feature type="compositionally biased region" description="Basic and acidic residues" evidence="1">
    <location>
        <begin position="62"/>
        <end position="74"/>
    </location>
</feature>
<evidence type="ECO:0000313" key="3">
    <source>
        <dbReference type="Proteomes" id="UP000800093"/>
    </source>
</evidence>
<gene>
    <name evidence="2" type="ORF">CC78DRAFT_564435</name>
</gene>
<evidence type="ECO:0000313" key="2">
    <source>
        <dbReference type="EMBL" id="KAF2269727.1"/>
    </source>
</evidence>
<dbReference type="Proteomes" id="UP000800093">
    <property type="component" value="Unassembled WGS sequence"/>
</dbReference>
<organism evidence="2 3">
    <name type="scientific">Lojkania enalia</name>
    <dbReference type="NCBI Taxonomy" id="147567"/>
    <lineage>
        <taxon>Eukaryota</taxon>
        <taxon>Fungi</taxon>
        <taxon>Dikarya</taxon>
        <taxon>Ascomycota</taxon>
        <taxon>Pezizomycotina</taxon>
        <taxon>Dothideomycetes</taxon>
        <taxon>Pleosporomycetidae</taxon>
        <taxon>Pleosporales</taxon>
        <taxon>Pleosporales incertae sedis</taxon>
        <taxon>Lojkania</taxon>
    </lineage>
</organism>
<feature type="region of interest" description="Disordered" evidence="1">
    <location>
        <begin position="62"/>
        <end position="86"/>
    </location>
</feature>
<dbReference type="AlphaFoldDB" id="A0A9P4NAN5"/>
<evidence type="ECO:0000256" key="1">
    <source>
        <dbReference type="SAM" id="MobiDB-lite"/>
    </source>
</evidence>
<keyword evidence="3" id="KW-1185">Reference proteome</keyword>
<name>A0A9P4NAN5_9PLEO</name>
<reference evidence="3" key="1">
    <citation type="journal article" date="2020" name="Stud. Mycol.">
        <title>101 Dothideomycetes genomes: A test case for predicting lifestyles and emergence of pathogens.</title>
        <authorList>
            <person name="Haridas S."/>
            <person name="Albert R."/>
            <person name="Binder M."/>
            <person name="Bloem J."/>
            <person name="LaButti K."/>
            <person name="Salamov A."/>
            <person name="Andreopoulos B."/>
            <person name="Baker S."/>
            <person name="Barry K."/>
            <person name="Bills G."/>
            <person name="Bluhm B."/>
            <person name="Cannon C."/>
            <person name="Castanera R."/>
            <person name="Culley D."/>
            <person name="Daum C."/>
            <person name="Ezra D."/>
            <person name="Gonzalez J."/>
            <person name="Henrissat B."/>
            <person name="Kuo A."/>
            <person name="Liang C."/>
            <person name="Lipzen A."/>
            <person name="Lutzoni F."/>
            <person name="Magnuson J."/>
            <person name="Mondo S."/>
            <person name="Nolan M."/>
            <person name="Ohm R."/>
            <person name="Pangilinan J."/>
            <person name="Park H.-J."/>
            <person name="Ramirez L."/>
            <person name="Alfaro M."/>
            <person name="Sun H."/>
            <person name="Tritt A."/>
            <person name="Yoshinaga Y."/>
            <person name="Zwiers L.-H."/>
            <person name="Turgeon B."/>
            <person name="Goodwin S."/>
            <person name="Spatafora J."/>
            <person name="Crous P."/>
            <person name="Grigoriev I."/>
        </authorList>
    </citation>
    <scope>NUCLEOTIDE SEQUENCE [LARGE SCALE GENOMIC DNA]</scope>
    <source>
        <strain evidence="3">CBS 304.66</strain>
    </source>
</reference>
<accession>A0A9P4NAN5</accession>
<proteinExistence type="predicted"/>
<protein>
    <submittedName>
        <fullName evidence="2">Uncharacterized protein</fullName>
    </submittedName>
</protein>
<dbReference type="EMBL" id="ML986581">
    <property type="protein sequence ID" value="KAF2269727.1"/>
    <property type="molecule type" value="Genomic_DNA"/>
</dbReference>